<evidence type="ECO:0000256" key="1">
    <source>
        <dbReference type="ARBA" id="ARBA00001947"/>
    </source>
</evidence>
<dbReference type="PANTHER" id="PTHR43161">
    <property type="entry name" value="SORBITOL DEHYDROGENASE"/>
    <property type="match status" value="1"/>
</dbReference>
<dbReference type="GeneID" id="36586323"/>
<dbReference type="OrthoDB" id="3941538at2759"/>
<evidence type="ECO:0000256" key="4">
    <source>
        <dbReference type="ARBA" id="ARBA00022833"/>
    </source>
</evidence>
<reference evidence="7 8" key="1">
    <citation type="submission" date="2016-04" db="EMBL/GenBank/DDBJ databases">
        <title>A degradative enzymes factory behind the ericoid mycorrhizal symbiosis.</title>
        <authorList>
            <consortium name="DOE Joint Genome Institute"/>
            <person name="Martino E."/>
            <person name="Morin E."/>
            <person name="Grelet G."/>
            <person name="Kuo A."/>
            <person name="Kohler A."/>
            <person name="Daghino S."/>
            <person name="Barry K."/>
            <person name="Choi C."/>
            <person name="Cichocki N."/>
            <person name="Clum A."/>
            <person name="Copeland A."/>
            <person name="Hainaut M."/>
            <person name="Haridas S."/>
            <person name="Labutti K."/>
            <person name="Lindquist E."/>
            <person name="Lipzen A."/>
            <person name="Khouja H.-R."/>
            <person name="Murat C."/>
            <person name="Ohm R."/>
            <person name="Olson A."/>
            <person name="Spatafora J."/>
            <person name="Veneault-Fourrey C."/>
            <person name="Henrissat B."/>
            <person name="Grigoriev I."/>
            <person name="Martin F."/>
            <person name="Perotto S."/>
        </authorList>
    </citation>
    <scope>NUCLEOTIDE SEQUENCE [LARGE SCALE GENOMIC DNA]</scope>
    <source>
        <strain evidence="7 8">E</strain>
    </source>
</reference>
<evidence type="ECO:0000256" key="3">
    <source>
        <dbReference type="ARBA" id="ARBA00022723"/>
    </source>
</evidence>
<organism evidence="7 8">
    <name type="scientific">Hyaloscypha bicolor E</name>
    <dbReference type="NCBI Taxonomy" id="1095630"/>
    <lineage>
        <taxon>Eukaryota</taxon>
        <taxon>Fungi</taxon>
        <taxon>Dikarya</taxon>
        <taxon>Ascomycota</taxon>
        <taxon>Pezizomycotina</taxon>
        <taxon>Leotiomycetes</taxon>
        <taxon>Helotiales</taxon>
        <taxon>Hyaloscyphaceae</taxon>
        <taxon>Hyaloscypha</taxon>
        <taxon>Hyaloscypha bicolor</taxon>
    </lineage>
</organism>
<dbReference type="AlphaFoldDB" id="A0A2J6T423"/>
<dbReference type="Gene3D" id="3.40.50.720">
    <property type="entry name" value="NAD(P)-binding Rossmann-like Domain"/>
    <property type="match status" value="1"/>
</dbReference>
<dbReference type="SUPFAM" id="SSF51735">
    <property type="entry name" value="NAD(P)-binding Rossmann-fold domains"/>
    <property type="match status" value="1"/>
</dbReference>
<dbReference type="InterPro" id="IPR036291">
    <property type="entry name" value="NAD(P)-bd_dom_sf"/>
</dbReference>
<dbReference type="GO" id="GO:0046872">
    <property type="term" value="F:metal ion binding"/>
    <property type="evidence" value="ECO:0007669"/>
    <property type="project" value="UniProtKB-KW"/>
</dbReference>
<dbReference type="InterPro" id="IPR020843">
    <property type="entry name" value="ER"/>
</dbReference>
<keyword evidence="5" id="KW-0560">Oxidoreductase</keyword>
<evidence type="ECO:0000256" key="5">
    <source>
        <dbReference type="ARBA" id="ARBA00023002"/>
    </source>
</evidence>
<dbReference type="SMART" id="SM00829">
    <property type="entry name" value="PKS_ER"/>
    <property type="match status" value="1"/>
</dbReference>
<dbReference type="EMBL" id="KZ613843">
    <property type="protein sequence ID" value="PMD57767.1"/>
    <property type="molecule type" value="Genomic_DNA"/>
</dbReference>
<evidence type="ECO:0000256" key="2">
    <source>
        <dbReference type="ARBA" id="ARBA00008072"/>
    </source>
</evidence>
<dbReference type="GO" id="GO:0005737">
    <property type="term" value="C:cytoplasm"/>
    <property type="evidence" value="ECO:0007669"/>
    <property type="project" value="TreeGrafter"/>
</dbReference>
<dbReference type="Pfam" id="PF00107">
    <property type="entry name" value="ADH_zinc_N"/>
    <property type="match status" value="1"/>
</dbReference>
<keyword evidence="4" id="KW-0862">Zinc</keyword>
<sequence>MPSVRAVRWHGNRDIRLDHLELPPLEYGQVRIAPAWCGICGSDLGEWEHGPVRYFYNLPGCPTVVGHEFTGIVREVHPSVKTIKPGTRAVILPADGDDSCRMCVRGCHSSCERLKLYGYQSNGGLTDLATVKASMCFELPDSIPFDIGALIEPLAVAWNAIEGSGFQAATHRALVIGTGTIGLGTTACLVAMGVEPSRIMVVGRNAMRNEKAREYGINNVYSSTDINLVQKAKDLFEKVGPDVVFDAAATPSTFAQGLSCLRVGGVYWAYGIYHENIDGFDATQIPLRRLTLKGALGYDDHIFPAVIRALDDGRLNHDLLRSWITGRILLEDTQEKGLGELAMNKGEHIKILVQVNKM</sequence>
<dbReference type="InterPro" id="IPR011032">
    <property type="entry name" value="GroES-like_sf"/>
</dbReference>
<comment type="cofactor">
    <cofactor evidence="1">
        <name>Zn(2+)</name>
        <dbReference type="ChEBI" id="CHEBI:29105"/>
    </cofactor>
</comment>
<evidence type="ECO:0000313" key="8">
    <source>
        <dbReference type="Proteomes" id="UP000235371"/>
    </source>
</evidence>
<dbReference type="STRING" id="1095630.A0A2J6T423"/>
<dbReference type="Proteomes" id="UP000235371">
    <property type="component" value="Unassembled WGS sequence"/>
</dbReference>
<dbReference type="InterPro" id="IPR013154">
    <property type="entry name" value="ADH-like_N"/>
</dbReference>
<comment type="similarity">
    <text evidence="2">Belongs to the zinc-containing alcohol dehydrogenase family.</text>
</comment>
<proteinExistence type="inferred from homology"/>
<evidence type="ECO:0000259" key="6">
    <source>
        <dbReference type="SMART" id="SM00829"/>
    </source>
</evidence>
<dbReference type="RefSeq" id="XP_024734671.1">
    <property type="nucleotide sequence ID" value="XM_024878246.1"/>
</dbReference>
<dbReference type="Gene3D" id="3.90.180.10">
    <property type="entry name" value="Medium-chain alcohol dehydrogenases, catalytic domain"/>
    <property type="match status" value="1"/>
</dbReference>
<dbReference type="Pfam" id="PF08240">
    <property type="entry name" value="ADH_N"/>
    <property type="match status" value="1"/>
</dbReference>
<accession>A0A2J6T423</accession>
<feature type="domain" description="Enoyl reductase (ER)" evidence="6">
    <location>
        <begin position="11"/>
        <end position="353"/>
    </location>
</feature>
<dbReference type="GO" id="GO:0034079">
    <property type="term" value="P:butanediol biosynthetic process"/>
    <property type="evidence" value="ECO:0007669"/>
    <property type="project" value="TreeGrafter"/>
</dbReference>
<gene>
    <name evidence="7" type="ORF">K444DRAFT_592562</name>
</gene>
<dbReference type="InterPro" id="IPR013149">
    <property type="entry name" value="ADH-like_C"/>
</dbReference>
<dbReference type="InParanoid" id="A0A2J6T423"/>
<name>A0A2J6T423_9HELO</name>
<dbReference type="SUPFAM" id="SSF50129">
    <property type="entry name" value="GroES-like"/>
    <property type="match status" value="1"/>
</dbReference>
<dbReference type="PANTHER" id="PTHR43161:SF23">
    <property type="entry name" value="(R,R)-BUTANEDIOL DEHYDROGENASE-RELATED"/>
    <property type="match status" value="1"/>
</dbReference>
<evidence type="ECO:0000313" key="7">
    <source>
        <dbReference type="EMBL" id="PMD57767.1"/>
    </source>
</evidence>
<keyword evidence="8" id="KW-1185">Reference proteome</keyword>
<keyword evidence="3" id="KW-0479">Metal-binding</keyword>
<protein>
    <submittedName>
        <fullName evidence="7">GroES-like protein</fullName>
    </submittedName>
</protein>
<dbReference type="GO" id="GO:0000721">
    <property type="term" value="F:(R,R)-butanediol dehydrogenase activity"/>
    <property type="evidence" value="ECO:0007669"/>
    <property type="project" value="TreeGrafter"/>
</dbReference>